<dbReference type="RefSeq" id="WP_271347430.1">
    <property type="nucleotide sequence ID" value="NZ_JAQJZJ010000003.1"/>
</dbReference>
<keyword evidence="2" id="KW-1185">Reference proteome</keyword>
<sequence>MNDISVSIQLNQSQAEAYLRWLVNQYEQAMAACWYSDRYRYVAEGFRAQRVLADHPHIAGICRSARELRKQLAEQGVQA</sequence>
<organism evidence="1 2">
    <name type="scientific">Pseudomonas aestuarii</name>
    <dbReference type="NCBI Taxonomy" id="3018340"/>
    <lineage>
        <taxon>Bacteria</taxon>
        <taxon>Pseudomonadati</taxon>
        <taxon>Pseudomonadota</taxon>
        <taxon>Gammaproteobacteria</taxon>
        <taxon>Pseudomonadales</taxon>
        <taxon>Pseudomonadaceae</taxon>
        <taxon>Pseudomonas</taxon>
    </lineage>
</organism>
<protein>
    <submittedName>
        <fullName evidence="1">Uncharacterized protein</fullName>
    </submittedName>
</protein>
<evidence type="ECO:0000313" key="2">
    <source>
        <dbReference type="Proteomes" id="UP001212042"/>
    </source>
</evidence>
<dbReference type="Proteomes" id="UP001212042">
    <property type="component" value="Unassembled WGS sequence"/>
</dbReference>
<accession>A0ABT4XE84</accession>
<proteinExistence type="predicted"/>
<comment type="caution">
    <text evidence="1">The sequence shown here is derived from an EMBL/GenBank/DDBJ whole genome shotgun (WGS) entry which is preliminary data.</text>
</comment>
<evidence type="ECO:0000313" key="1">
    <source>
        <dbReference type="EMBL" id="MDA7086528.1"/>
    </source>
</evidence>
<dbReference type="EMBL" id="JAQJZJ010000003">
    <property type="protein sequence ID" value="MDA7086528.1"/>
    <property type="molecule type" value="Genomic_DNA"/>
</dbReference>
<reference evidence="1 2" key="1">
    <citation type="submission" date="2023-01" db="EMBL/GenBank/DDBJ databases">
        <title>Pseudomonas SA3-5T sp. nov., isolated from tidal flat sediment.</title>
        <authorList>
            <person name="Kim H.S."/>
            <person name="Kim J.-S."/>
            <person name="Suh M.K."/>
            <person name="Eom M.K."/>
            <person name="Lee J.-S."/>
        </authorList>
    </citation>
    <scope>NUCLEOTIDE SEQUENCE [LARGE SCALE GENOMIC DNA]</scope>
    <source>
        <strain evidence="1 2">SA3-5</strain>
    </source>
</reference>
<gene>
    <name evidence="1" type="ORF">PH586_09070</name>
</gene>
<name>A0ABT4XE84_9PSED</name>